<dbReference type="PROSITE" id="PS00282">
    <property type="entry name" value="KAZAL_1"/>
    <property type="match status" value="1"/>
</dbReference>
<dbReference type="Pfam" id="PF00050">
    <property type="entry name" value="Kazal_1"/>
    <property type="match status" value="1"/>
</dbReference>
<feature type="domain" description="Kazal-like" evidence="6">
    <location>
        <begin position="8"/>
        <end position="59"/>
    </location>
</feature>
<evidence type="ECO:0000313" key="8">
    <source>
        <dbReference type="Proteomes" id="UP000694580"/>
    </source>
</evidence>
<dbReference type="PANTHER" id="PTHR47729">
    <property type="entry name" value="SERINE PEPTIDASE INHIBITOR, KAZAL TYPE 2, TANDEM DUPLICATE 1-RELATED"/>
    <property type="match status" value="1"/>
</dbReference>
<dbReference type="Gene3D" id="3.30.60.30">
    <property type="match status" value="1"/>
</dbReference>
<sequence>MLYNVLILENQANCEKYANSICTREYIPVCGDDGKTYSTECTLCIENRSDLCLIPTCIHL</sequence>
<evidence type="ECO:0000256" key="5">
    <source>
        <dbReference type="ARBA" id="ARBA00023157"/>
    </source>
</evidence>
<dbReference type="InterPro" id="IPR051597">
    <property type="entry name" value="Bifunctional_prot_inhibitor"/>
</dbReference>
<keyword evidence="5" id="KW-1015">Disulfide bond</keyword>
<dbReference type="InterPro" id="IPR002350">
    <property type="entry name" value="Kazal_dom"/>
</dbReference>
<organism evidence="7 8">
    <name type="scientific">Denticeps clupeoides</name>
    <name type="common">denticle herring</name>
    <dbReference type="NCBI Taxonomy" id="299321"/>
    <lineage>
        <taxon>Eukaryota</taxon>
        <taxon>Metazoa</taxon>
        <taxon>Chordata</taxon>
        <taxon>Craniata</taxon>
        <taxon>Vertebrata</taxon>
        <taxon>Euteleostomi</taxon>
        <taxon>Actinopterygii</taxon>
        <taxon>Neopterygii</taxon>
        <taxon>Teleostei</taxon>
        <taxon>Clupei</taxon>
        <taxon>Clupeiformes</taxon>
        <taxon>Denticipitoidei</taxon>
        <taxon>Denticipitidae</taxon>
        <taxon>Denticeps</taxon>
    </lineage>
</organism>
<evidence type="ECO:0000256" key="4">
    <source>
        <dbReference type="ARBA" id="ARBA00022900"/>
    </source>
</evidence>
<dbReference type="SMART" id="SM00280">
    <property type="entry name" value="KAZAL"/>
    <property type="match status" value="1"/>
</dbReference>
<dbReference type="Proteomes" id="UP000694580">
    <property type="component" value="Chromosome 18"/>
</dbReference>
<dbReference type="PANTHER" id="PTHR47729:SF1">
    <property type="entry name" value="OVOMUCOID-LIKE-RELATED"/>
    <property type="match status" value="1"/>
</dbReference>
<reference evidence="7" key="2">
    <citation type="submission" date="2025-08" db="UniProtKB">
        <authorList>
            <consortium name="Ensembl"/>
        </authorList>
    </citation>
    <scope>IDENTIFICATION</scope>
</reference>
<comment type="subcellular location">
    <subcellularLocation>
        <location evidence="1">Secreted</location>
    </subcellularLocation>
</comment>
<reference evidence="7 8" key="1">
    <citation type="submission" date="2020-06" db="EMBL/GenBank/DDBJ databases">
        <authorList>
            <consortium name="Wellcome Sanger Institute Data Sharing"/>
        </authorList>
    </citation>
    <scope>NUCLEOTIDE SEQUENCE [LARGE SCALE GENOMIC DNA]</scope>
</reference>
<name>A0AAY4DZI0_9TELE</name>
<keyword evidence="4" id="KW-0722">Serine protease inhibitor</keyword>
<dbReference type="AlphaFoldDB" id="A0AAY4DZI0"/>
<dbReference type="InterPro" id="IPR001239">
    <property type="entry name" value="Prot_inh_Kazal-m"/>
</dbReference>
<protein>
    <recommendedName>
        <fullName evidence="6">Kazal-like domain-containing protein</fullName>
    </recommendedName>
</protein>
<evidence type="ECO:0000256" key="1">
    <source>
        <dbReference type="ARBA" id="ARBA00004613"/>
    </source>
</evidence>
<reference evidence="7" key="3">
    <citation type="submission" date="2025-09" db="UniProtKB">
        <authorList>
            <consortium name="Ensembl"/>
        </authorList>
    </citation>
    <scope>IDENTIFICATION</scope>
</reference>
<dbReference type="GO" id="GO:0005576">
    <property type="term" value="C:extracellular region"/>
    <property type="evidence" value="ECO:0007669"/>
    <property type="project" value="UniProtKB-SubCell"/>
</dbReference>
<proteinExistence type="predicted"/>
<accession>A0AAY4DZI0</accession>
<keyword evidence="8" id="KW-1185">Reference proteome</keyword>
<dbReference type="PROSITE" id="PS51465">
    <property type="entry name" value="KAZAL_2"/>
    <property type="match status" value="1"/>
</dbReference>
<dbReference type="SUPFAM" id="SSF100895">
    <property type="entry name" value="Kazal-type serine protease inhibitors"/>
    <property type="match status" value="1"/>
</dbReference>
<evidence type="ECO:0000259" key="6">
    <source>
        <dbReference type="PROSITE" id="PS51465"/>
    </source>
</evidence>
<dbReference type="PRINTS" id="PR00290">
    <property type="entry name" value="KAZALINHBTR"/>
</dbReference>
<dbReference type="GeneTree" id="ENSGT01120000277644"/>
<evidence type="ECO:0000313" key="7">
    <source>
        <dbReference type="Ensembl" id="ENSDCDP00010050813.1"/>
    </source>
</evidence>
<dbReference type="GO" id="GO:0004867">
    <property type="term" value="F:serine-type endopeptidase inhibitor activity"/>
    <property type="evidence" value="ECO:0007669"/>
    <property type="project" value="UniProtKB-KW"/>
</dbReference>
<dbReference type="Ensembl" id="ENSDCDT00010061240.1">
    <property type="protein sequence ID" value="ENSDCDP00010050813.1"/>
    <property type="gene ID" value="ENSDCDG00010030045.1"/>
</dbReference>
<evidence type="ECO:0000256" key="3">
    <source>
        <dbReference type="ARBA" id="ARBA00022690"/>
    </source>
</evidence>
<evidence type="ECO:0000256" key="2">
    <source>
        <dbReference type="ARBA" id="ARBA00022525"/>
    </source>
</evidence>
<keyword evidence="3" id="KW-0646">Protease inhibitor</keyword>
<keyword evidence="2" id="KW-0964">Secreted</keyword>
<dbReference type="InterPro" id="IPR036058">
    <property type="entry name" value="Kazal_dom_sf"/>
</dbReference>